<organism evidence="2 3">
    <name type="scientific">Flavipsychrobacter stenotrophus</name>
    <dbReference type="NCBI Taxonomy" id="2077091"/>
    <lineage>
        <taxon>Bacteria</taxon>
        <taxon>Pseudomonadati</taxon>
        <taxon>Bacteroidota</taxon>
        <taxon>Chitinophagia</taxon>
        <taxon>Chitinophagales</taxon>
        <taxon>Chitinophagaceae</taxon>
        <taxon>Flavipsychrobacter</taxon>
    </lineage>
</organism>
<evidence type="ECO:0000256" key="1">
    <source>
        <dbReference type="SAM" id="Coils"/>
    </source>
</evidence>
<dbReference type="AlphaFoldDB" id="A0A2S7SQ89"/>
<evidence type="ECO:0000313" key="2">
    <source>
        <dbReference type="EMBL" id="PQJ08924.1"/>
    </source>
</evidence>
<dbReference type="Gene3D" id="3.40.50.300">
    <property type="entry name" value="P-loop containing nucleotide triphosphate hydrolases"/>
    <property type="match status" value="1"/>
</dbReference>
<dbReference type="Proteomes" id="UP000239872">
    <property type="component" value="Unassembled WGS sequence"/>
</dbReference>
<reference evidence="2 3" key="1">
    <citation type="submission" date="2018-01" db="EMBL/GenBank/DDBJ databases">
        <title>A novel member of the phylum Bacteroidetes isolated from glacier ice.</title>
        <authorList>
            <person name="Liu Q."/>
            <person name="Xin Y.-H."/>
        </authorList>
    </citation>
    <scope>NUCLEOTIDE SEQUENCE [LARGE SCALE GENOMIC DNA]</scope>
    <source>
        <strain evidence="2 3">RB1R16</strain>
    </source>
</reference>
<dbReference type="Pfam" id="PF13558">
    <property type="entry name" value="SbcC_Walker_B"/>
    <property type="match status" value="1"/>
</dbReference>
<dbReference type="SUPFAM" id="SSF52540">
    <property type="entry name" value="P-loop containing nucleoside triphosphate hydrolases"/>
    <property type="match status" value="1"/>
</dbReference>
<gene>
    <name evidence="2" type="ORF">CJD36_021920</name>
</gene>
<name>A0A2S7SQ89_9BACT</name>
<protein>
    <submittedName>
        <fullName evidence="2">Uncharacterized protein</fullName>
    </submittedName>
</protein>
<proteinExistence type="predicted"/>
<evidence type="ECO:0000313" key="3">
    <source>
        <dbReference type="Proteomes" id="UP000239872"/>
    </source>
</evidence>
<sequence>MVYEKIDRRSFDTIVRWPNESQALINKIELKDSAYRKWLEIHLLERFNYHCTDDLDVFYNSSKAVTSNGLLRNVSRHEKDDRPGNWNKSKYRLGWDNKESIKFLQDEKYKLEGTCNQLSRKLENIAPTIKSIEERKTVVVLISNVKSYNEIYWQQHAEKIQTLTAQIEELKKSSDKYETICLQLDSVNQELKIKREKKEDVASSLKSSKRELDEKNKRKLNIQYDGLKEEGVLSIGKYVSDEKIRSANPNNFDQLEIFKKEVAASLRIKQGNLSQTVSNKEFDTIGYINAFIHPDAKILREFPDWSGDVMNIEANLKSLEELEDLHKAIKNQRLVEHKRRFKEYMDKSMLDALTNFRTWLINEEDKIKEVIEELNIPLRKITFNKHPDTYLQLECRTTKEQEIKLFKEQLSATIPNALEFATQKDDTYREGVFHKIKALITDLQQEEAWRKKVTDVRNWLTFSAREFSVNEHKPGQFHDNTASYSGGQKAQFTYAILGAAIAHQFGVFQPGKQHKSLRFITVDEAFSKLDPEKSQFLMEFCAQLNLQILIVTPLDKINIAEPFINAVHFVEIKNKSNSIVYNLTMDEYYEKKAEFQQLAENIE</sequence>
<dbReference type="EMBL" id="PPSL01000010">
    <property type="protein sequence ID" value="PQJ08924.1"/>
    <property type="molecule type" value="Genomic_DNA"/>
</dbReference>
<keyword evidence="3" id="KW-1185">Reference proteome</keyword>
<accession>A0A2S7SQ89</accession>
<comment type="caution">
    <text evidence="2">The sequence shown here is derived from an EMBL/GenBank/DDBJ whole genome shotgun (WGS) entry which is preliminary data.</text>
</comment>
<dbReference type="InterPro" id="IPR027417">
    <property type="entry name" value="P-loop_NTPase"/>
</dbReference>
<feature type="coiled-coil region" evidence="1">
    <location>
        <begin position="153"/>
        <end position="230"/>
    </location>
</feature>
<keyword evidence="1" id="KW-0175">Coiled coil</keyword>